<keyword evidence="3" id="KW-1185">Reference proteome</keyword>
<dbReference type="Gene3D" id="3.30.70.1070">
    <property type="entry name" value="Sporulation related repeat"/>
    <property type="match status" value="1"/>
</dbReference>
<dbReference type="Proteomes" id="UP000256899">
    <property type="component" value="Unassembled WGS sequence"/>
</dbReference>
<dbReference type="AlphaFoldDB" id="A0A3E0U3I8"/>
<dbReference type="GO" id="GO:0042834">
    <property type="term" value="F:peptidoglycan binding"/>
    <property type="evidence" value="ECO:0007669"/>
    <property type="project" value="InterPro"/>
</dbReference>
<name>A0A3E0U3I8_9GAMM</name>
<protein>
    <recommendedName>
        <fullName evidence="4">SPOR domain-containing protein</fullName>
    </recommendedName>
</protein>
<gene>
    <name evidence="2" type="ORF">DXX94_12885</name>
</gene>
<evidence type="ECO:0000313" key="2">
    <source>
        <dbReference type="EMBL" id="REL31541.1"/>
    </source>
</evidence>
<dbReference type="RefSeq" id="WP_116016458.1">
    <property type="nucleotide sequence ID" value="NZ_QUOT01000001.1"/>
</dbReference>
<reference evidence="3" key="1">
    <citation type="submission" date="2018-08" db="EMBL/GenBank/DDBJ databases">
        <title>Thalassotalea euphylliae genome.</title>
        <authorList>
            <person name="Summers S."/>
            <person name="Rice S.A."/>
            <person name="Freckelton M.L."/>
            <person name="Nedved B.T."/>
            <person name="Hadfield M.G."/>
        </authorList>
    </citation>
    <scope>NUCLEOTIDE SEQUENCE [LARGE SCALE GENOMIC DNA]</scope>
    <source>
        <strain evidence="3">H3</strain>
    </source>
</reference>
<accession>A0A3E0U3I8</accession>
<evidence type="ECO:0000313" key="3">
    <source>
        <dbReference type="Proteomes" id="UP000256899"/>
    </source>
</evidence>
<keyword evidence="1" id="KW-0472">Membrane</keyword>
<feature type="transmembrane region" description="Helical" evidence="1">
    <location>
        <begin position="202"/>
        <end position="221"/>
    </location>
</feature>
<dbReference type="EMBL" id="QUOT01000001">
    <property type="protein sequence ID" value="REL31541.1"/>
    <property type="molecule type" value="Genomic_DNA"/>
</dbReference>
<keyword evidence="1" id="KW-0812">Transmembrane</keyword>
<evidence type="ECO:0000256" key="1">
    <source>
        <dbReference type="SAM" id="Phobius"/>
    </source>
</evidence>
<organism evidence="2 3">
    <name type="scientific">Thalassotalea euphylliae</name>
    <dbReference type="NCBI Taxonomy" id="1655234"/>
    <lineage>
        <taxon>Bacteria</taxon>
        <taxon>Pseudomonadati</taxon>
        <taxon>Pseudomonadota</taxon>
        <taxon>Gammaproteobacteria</taxon>
        <taxon>Alteromonadales</taxon>
        <taxon>Colwelliaceae</taxon>
        <taxon>Thalassotalea</taxon>
    </lineage>
</organism>
<sequence length="499" mass="54093">MMALATSENQTTDKNVMSISTNARIDYILKFSCHMVVVLDDQQSGFGSISGTYLESLSEQTNAALVPVSSKLNDVQVRARINEQLFPGEAFDPEISLTQSVVEHYINQQLPIAIVIEHAHHLSLQIVHELTLLSELAKKSGRDIAVVLLGQTALGKLIVTNYSLFNKKLSMISAANGQLISVNAELFKSKVSFLTLTPFNKLVIALVVLLALTFVVLYVLYQRDAMTFSQLPEQNELSEGTATVAIENELITPSETGKKQPTETATAEYIGEALSGAQSLQVEPQVANPQEILTALLSLGTSPETSLNTTQDMTKGEVIVNAGPAAPIDVLSALAAVETDNKVANETVVSKLKGDAKELLAVPTAAANKVVAEYKINNASASNNEQLAYDSKYFNTGIEGVVIQFANLALTNVSDNLENTKQQGESLAASFAQRYQLTQYQYYTRLLNDQPYVVVTSMTYAQRAAAVSAMKQLSEELQQSGIWIKSTKTIATEMAASNR</sequence>
<keyword evidence="1" id="KW-1133">Transmembrane helix</keyword>
<proteinExistence type="predicted"/>
<evidence type="ECO:0008006" key="4">
    <source>
        <dbReference type="Google" id="ProtNLM"/>
    </source>
</evidence>
<dbReference type="InterPro" id="IPR036680">
    <property type="entry name" value="SPOR-like_sf"/>
</dbReference>
<comment type="caution">
    <text evidence="2">The sequence shown here is derived from an EMBL/GenBank/DDBJ whole genome shotgun (WGS) entry which is preliminary data.</text>
</comment>